<evidence type="ECO:0000313" key="2">
    <source>
        <dbReference type="EMBL" id="MFC4651542.1"/>
    </source>
</evidence>
<proteinExistence type="predicted"/>
<keyword evidence="3" id="KW-1185">Reference proteome</keyword>
<protein>
    <submittedName>
        <fullName evidence="2">RNase P modulator RnpM</fullName>
    </submittedName>
</protein>
<dbReference type="PANTHER" id="PTHR34215:SF1">
    <property type="entry name" value="YLXR DOMAIN-CONTAINING PROTEIN"/>
    <property type="match status" value="1"/>
</dbReference>
<feature type="domain" description="YlxR" evidence="1">
    <location>
        <begin position="9"/>
        <end position="81"/>
    </location>
</feature>
<dbReference type="RefSeq" id="WP_213534226.1">
    <property type="nucleotide sequence ID" value="NZ_BOVQ01000003.1"/>
</dbReference>
<evidence type="ECO:0000313" key="3">
    <source>
        <dbReference type="Proteomes" id="UP001595987"/>
    </source>
</evidence>
<comment type="caution">
    <text evidence="2">The sequence shown here is derived from an EMBL/GenBank/DDBJ whole genome shotgun (WGS) entry which is preliminary data.</text>
</comment>
<dbReference type="PANTHER" id="PTHR34215">
    <property type="entry name" value="BLL0784 PROTEIN"/>
    <property type="match status" value="1"/>
</dbReference>
<gene>
    <name evidence="2" type="primary">rnpM</name>
    <name evidence="2" type="synonym">ylxR</name>
    <name evidence="2" type="ORF">ACFO26_01285</name>
</gene>
<dbReference type="SUPFAM" id="SSF64376">
    <property type="entry name" value="YlxR-like"/>
    <property type="match status" value="1"/>
</dbReference>
<dbReference type="Proteomes" id="UP001595987">
    <property type="component" value="Unassembled WGS sequence"/>
</dbReference>
<dbReference type="Gene3D" id="3.30.1230.10">
    <property type="entry name" value="YlxR-like"/>
    <property type="match status" value="1"/>
</dbReference>
<dbReference type="InterPro" id="IPR037465">
    <property type="entry name" value="YlxR"/>
</dbReference>
<dbReference type="InterPro" id="IPR007393">
    <property type="entry name" value="YlxR_dom"/>
</dbReference>
<organism evidence="2 3">
    <name type="scientific">Lactococcus nasutitermitis</name>
    <dbReference type="NCBI Taxonomy" id="1652957"/>
    <lineage>
        <taxon>Bacteria</taxon>
        <taxon>Bacillati</taxon>
        <taxon>Bacillota</taxon>
        <taxon>Bacilli</taxon>
        <taxon>Lactobacillales</taxon>
        <taxon>Streptococcaceae</taxon>
        <taxon>Lactococcus</taxon>
    </lineage>
</organism>
<evidence type="ECO:0000259" key="1">
    <source>
        <dbReference type="Pfam" id="PF04296"/>
    </source>
</evidence>
<accession>A0ABV9JA02</accession>
<dbReference type="InterPro" id="IPR035931">
    <property type="entry name" value="YlxR-like_sf"/>
</dbReference>
<reference evidence="3" key="1">
    <citation type="journal article" date="2019" name="Int. J. Syst. Evol. Microbiol.">
        <title>The Global Catalogue of Microorganisms (GCM) 10K type strain sequencing project: providing services to taxonomists for standard genome sequencing and annotation.</title>
        <authorList>
            <consortium name="The Broad Institute Genomics Platform"/>
            <consortium name="The Broad Institute Genome Sequencing Center for Infectious Disease"/>
            <person name="Wu L."/>
            <person name="Ma J."/>
        </authorList>
    </citation>
    <scope>NUCLEOTIDE SEQUENCE [LARGE SCALE GENOMIC DNA]</scope>
    <source>
        <strain evidence="3">CCUG 63287</strain>
    </source>
</reference>
<sequence>MKQKKIPMRKSLVSGENFPKKELLRIAFTKEGEISIDPTGKAHGHGAYIALSNQEAALAKKKRSFDRAFSAKIDESFYDELIVYVEHQVARKALADATYSADLAPDYDD</sequence>
<dbReference type="EMBL" id="JBHSGD010000001">
    <property type="protein sequence ID" value="MFC4651542.1"/>
    <property type="molecule type" value="Genomic_DNA"/>
</dbReference>
<dbReference type="CDD" id="cd00279">
    <property type="entry name" value="YlxR"/>
    <property type="match status" value="1"/>
</dbReference>
<dbReference type="NCBIfam" id="NF047356">
    <property type="entry name" value="RNA_bind_RnpM"/>
    <property type="match status" value="1"/>
</dbReference>
<name>A0ABV9JA02_9LACT</name>
<dbReference type="Pfam" id="PF04296">
    <property type="entry name" value="YlxR"/>
    <property type="match status" value="1"/>
</dbReference>